<feature type="transmembrane region" description="Helical" evidence="2">
    <location>
        <begin position="89"/>
        <end position="109"/>
    </location>
</feature>
<evidence type="ECO:0000313" key="4">
    <source>
        <dbReference type="Proteomes" id="UP000600080"/>
    </source>
</evidence>
<reference evidence="4" key="1">
    <citation type="journal article" date="2019" name="Int. J. Syst. Evol. Microbiol.">
        <title>The Global Catalogue of Microorganisms (GCM) 10K type strain sequencing project: providing services to taxonomists for standard genome sequencing and annotation.</title>
        <authorList>
            <consortium name="The Broad Institute Genomics Platform"/>
            <consortium name="The Broad Institute Genome Sequencing Center for Infectious Disease"/>
            <person name="Wu L."/>
            <person name="Ma J."/>
        </authorList>
    </citation>
    <scope>NUCLEOTIDE SEQUENCE [LARGE SCALE GENOMIC DNA]</scope>
    <source>
        <strain evidence="4">CGMCC 4.7323</strain>
    </source>
</reference>
<keyword evidence="2" id="KW-1133">Transmembrane helix</keyword>
<evidence type="ECO:0000313" key="3">
    <source>
        <dbReference type="EMBL" id="GGN34029.1"/>
    </source>
</evidence>
<dbReference type="Proteomes" id="UP000600080">
    <property type="component" value="Unassembled WGS sequence"/>
</dbReference>
<keyword evidence="2" id="KW-0812">Transmembrane</keyword>
<name>A0ABQ2IYN6_9ACTN</name>
<comment type="caution">
    <text evidence="3">The sequence shown here is derived from an EMBL/GenBank/DDBJ whole genome shotgun (WGS) entry which is preliminary data.</text>
</comment>
<dbReference type="EMBL" id="BMND01000002">
    <property type="protein sequence ID" value="GGN34029.1"/>
    <property type="molecule type" value="Genomic_DNA"/>
</dbReference>
<feature type="region of interest" description="Disordered" evidence="1">
    <location>
        <begin position="1"/>
        <end position="66"/>
    </location>
</feature>
<proteinExistence type="predicted"/>
<dbReference type="GeneID" id="301546472"/>
<evidence type="ECO:0008006" key="5">
    <source>
        <dbReference type="Google" id="ProtNLM"/>
    </source>
</evidence>
<protein>
    <recommendedName>
        <fullName evidence="5">DUF3618 domain-containing protein</fullName>
    </recommendedName>
</protein>
<keyword evidence="2" id="KW-0472">Membrane</keyword>
<evidence type="ECO:0000256" key="2">
    <source>
        <dbReference type="SAM" id="Phobius"/>
    </source>
</evidence>
<gene>
    <name evidence="3" type="ORF">GCM10012285_05790</name>
</gene>
<sequence length="128" mass="12709">MSGETNGMSDERKKSDGPSGTVQRKTKEAASAGTKSAGNAGRVATKEAAAAGERARSSVESGRQAAVAATEHVAGAAVTTWKVVKKRKAIAASVGAGLIGAVGAAFAAGRATAKPRTGPLTRLVHGRI</sequence>
<dbReference type="RefSeq" id="WP_189095901.1">
    <property type="nucleotide sequence ID" value="NZ_BMND01000002.1"/>
</dbReference>
<keyword evidence="4" id="KW-1185">Reference proteome</keyword>
<accession>A0ABQ2IYN6</accession>
<evidence type="ECO:0000256" key="1">
    <source>
        <dbReference type="SAM" id="MobiDB-lite"/>
    </source>
</evidence>
<feature type="compositionally biased region" description="Low complexity" evidence="1">
    <location>
        <begin position="40"/>
        <end position="66"/>
    </location>
</feature>
<organism evidence="3 4">
    <name type="scientific">Streptomyces kronopolitis</name>
    <dbReference type="NCBI Taxonomy" id="1612435"/>
    <lineage>
        <taxon>Bacteria</taxon>
        <taxon>Bacillati</taxon>
        <taxon>Actinomycetota</taxon>
        <taxon>Actinomycetes</taxon>
        <taxon>Kitasatosporales</taxon>
        <taxon>Streptomycetaceae</taxon>
        <taxon>Streptomyces</taxon>
    </lineage>
</organism>